<accession>A0A840DW33</accession>
<proteinExistence type="predicted"/>
<dbReference type="EMBL" id="JACIFE010000030">
    <property type="protein sequence ID" value="MBB4077211.1"/>
    <property type="molecule type" value="Genomic_DNA"/>
</dbReference>
<dbReference type="Proteomes" id="UP000585970">
    <property type="component" value="Unassembled WGS sequence"/>
</dbReference>
<dbReference type="AlphaFoldDB" id="A0A840DW33"/>
<evidence type="ECO:0000313" key="2">
    <source>
        <dbReference type="Proteomes" id="UP000585970"/>
    </source>
</evidence>
<sequence length="131" mass="15013">MANKLGISVAFLSSVEIGKKSVPVGMEDKIIELYDLDRDMTSLLRKEADICRKNFTVKPSDSSGHEAMDMFVKTLENFSQQDSAEFKKLLEKVRKKGSALERYIGKSYSRTFIYLSRTLKKHMQNQKVIAR</sequence>
<keyword evidence="2" id="KW-1185">Reference proteome</keyword>
<organism evidence="1 2">
    <name type="scientific">Bartonella fuyuanensis</name>
    <dbReference type="NCBI Taxonomy" id="1460968"/>
    <lineage>
        <taxon>Bacteria</taxon>
        <taxon>Pseudomonadati</taxon>
        <taxon>Pseudomonadota</taxon>
        <taxon>Alphaproteobacteria</taxon>
        <taxon>Hyphomicrobiales</taxon>
        <taxon>Bartonellaceae</taxon>
        <taxon>Bartonella</taxon>
    </lineage>
</organism>
<protein>
    <submittedName>
        <fullName evidence="1">Transcriptional regulator with XRE-family HTH domain</fullName>
    </submittedName>
</protein>
<name>A0A840DW33_9HYPH</name>
<comment type="caution">
    <text evidence="1">The sequence shown here is derived from an EMBL/GenBank/DDBJ whole genome shotgun (WGS) entry which is preliminary data.</text>
</comment>
<evidence type="ECO:0000313" key="1">
    <source>
        <dbReference type="EMBL" id="MBB4077211.1"/>
    </source>
</evidence>
<reference evidence="1 2" key="1">
    <citation type="submission" date="2020-08" db="EMBL/GenBank/DDBJ databases">
        <title>Genomic Encyclopedia of Type Strains, Phase IV (KMG-IV): sequencing the most valuable type-strain genomes for metagenomic binning, comparative biology and taxonomic classification.</title>
        <authorList>
            <person name="Goeker M."/>
        </authorList>
    </citation>
    <scope>NUCLEOTIDE SEQUENCE [LARGE SCALE GENOMIC DNA]</scope>
    <source>
        <strain evidence="1 2">DSM 100694</strain>
    </source>
</reference>
<gene>
    <name evidence="1" type="ORF">GGR08_001538</name>
</gene>